<evidence type="ECO:0000313" key="1">
    <source>
        <dbReference type="EMBL" id="MBR7741842.1"/>
    </source>
</evidence>
<dbReference type="Proteomes" id="UP000677016">
    <property type="component" value="Unassembled WGS sequence"/>
</dbReference>
<gene>
    <name evidence="1" type="ORF">KC207_00860</name>
</gene>
<dbReference type="RefSeq" id="WP_211601003.1">
    <property type="nucleotide sequence ID" value="NZ_JAGSNF010000001.1"/>
</dbReference>
<accession>A0A941D7A8</accession>
<name>A0A941D7A8_9MICO</name>
<keyword evidence="2" id="KW-1185">Reference proteome</keyword>
<dbReference type="Pfam" id="PF10604">
    <property type="entry name" value="Polyketide_cyc2"/>
    <property type="match status" value="1"/>
</dbReference>
<dbReference type="InterPro" id="IPR019587">
    <property type="entry name" value="Polyketide_cyclase/dehydratase"/>
</dbReference>
<organism evidence="1 2">
    <name type="scientific">Phycicoccus avicenniae</name>
    <dbReference type="NCBI Taxonomy" id="2828860"/>
    <lineage>
        <taxon>Bacteria</taxon>
        <taxon>Bacillati</taxon>
        <taxon>Actinomycetota</taxon>
        <taxon>Actinomycetes</taxon>
        <taxon>Micrococcales</taxon>
        <taxon>Intrasporangiaceae</taxon>
        <taxon>Phycicoccus</taxon>
    </lineage>
</organism>
<comment type="caution">
    <text evidence="1">The sequence shown here is derived from an EMBL/GenBank/DDBJ whole genome shotgun (WGS) entry which is preliminary data.</text>
</comment>
<dbReference type="Gene3D" id="3.30.530.20">
    <property type="match status" value="1"/>
</dbReference>
<dbReference type="EMBL" id="JAGSNF010000001">
    <property type="protein sequence ID" value="MBR7741842.1"/>
    <property type="molecule type" value="Genomic_DNA"/>
</dbReference>
<dbReference type="SUPFAM" id="SSF55961">
    <property type="entry name" value="Bet v1-like"/>
    <property type="match status" value="1"/>
</dbReference>
<reference evidence="1" key="1">
    <citation type="submission" date="2021-04" db="EMBL/GenBank/DDBJ databases">
        <title>Phycicoccus avicenniae sp. nov., a novel endophytic actinomycetes isolated from branch of Avicennia mariana.</title>
        <authorList>
            <person name="Tuo L."/>
        </authorList>
    </citation>
    <scope>NUCLEOTIDE SEQUENCE</scope>
    <source>
        <strain evidence="1">BSK3Z-2</strain>
    </source>
</reference>
<sequence>MDIDTTAPVITRDEIFVPASIQGVWDVQTHIADWPRWQTDVTVHESPTHLVPGAQFRWHVSGLDIVSTIHEVEPPRRIVWGGPAAGITAVHVWELTPVEGGVVVRTRESWAGPAVDADPPTMQAALDASLAEWLDNLRAAATRSGH</sequence>
<protein>
    <submittedName>
        <fullName evidence="1">SRPBCC family protein</fullName>
    </submittedName>
</protein>
<dbReference type="InterPro" id="IPR023393">
    <property type="entry name" value="START-like_dom_sf"/>
</dbReference>
<proteinExistence type="predicted"/>
<dbReference type="AlphaFoldDB" id="A0A941D7A8"/>
<evidence type="ECO:0000313" key="2">
    <source>
        <dbReference type="Proteomes" id="UP000677016"/>
    </source>
</evidence>